<dbReference type="Pfam" id="PF08376">
    <property type="entry name" value="NIT"/>
    <property type="match status" value="1"/>
</dbReference>
<dbReference type="PANTHER" id="PTHR45436">
    <property type="entry name" value="SENSOR HISTIDINE KINASE YKOH"/>
    <property type="match status" value="1"/>
</dbReference>
<keyword evidence="7" id="KW-0472">Membrane</keyword>
<dbReference type="InterPro" id="IPR036890">
    <property type="entry name" value="HATPase_C_sf"/>
</dbReference>
<evidence type="ECO:0000256" key="1">
    <source>
        <dbReference type="ARBA" id="ARBA00000085"/>
    </source>
</evidence>
<keyword evidence="3" id="KW-0597">Phosphoprotein</keyword>
<name>A0A8J3ZYW1_9ACTN</name>
<dbReference type="GO" id="GO:0005886">
    <property type="term" value="C:plasma membrane"/>
    <property type="evidence" value="ECO:0007669"/>
    <property type="project" value="TreeGrafter"/>
</dbReference>
<keyword evidence="4" id="KW-0808">Transferase</keyword>
<dbReference type="InterPro" id="IPR050428">
    <property type="entry name" value="TCS_sensor_his_kinase"/>
</dbReference>
<dbReference type="PANTHER" id="PTHR45436:SF5">
    <property type="entry name" value="SENSOR HISTIDINE KINASE TRCS"/>
    <property type="match status" value="1"/>
</dbReference>
<evidence type="ECO:0000256" key="2">
    <source>
        <dbReference type="ARBA" id="ARBA00012438"/>
    </source>
</evidence>
<keyword evidence="7" id="KW-1133">Transmembrane helix</keyword>
<feature type="transmembrane region" description="Helical" evidence="7">
    <location>
        <begin position="272"/>
        <end position="295"/>
    </location>
</feature>
<dbReference type="InterPro" id="IPR003594">
    <property type="entry name" value="HATPase_dom"/>
</dbReference>
<comment type="catalytic activity">
    <reaction evidence="1">
        <text>ATP + protein L-histidine = ADP + protein N-phospho-L-histidine.</text>
        <dbReference type="EC" id="2.7.13.3"/>
    </reaction>
</comment>
<keyword evidence="10" id="KW-1185">Reference proteome</keyword>
<gene>
    <name evidence="9" type="ORF">Voc01_059570</name>
</gene>
<dbReference type="GO" id="GO:0000160">
    <property type="term" value="P:phosphorelay signal transduction system"/>
    <property type="evidence" value="ECO:0007669"/>
    <property type="project" value="TreeGrafter"/>
</dbReference>
<accession>A0A8J3ZYW1</accession>
<dbReference type="InterPro" id="IPR013587">
    <property type="entry name" value="Nitrate/nitrite_sensing"/>
</dbReference>
<dbReference type="AlphaFoldDB" id="A0A8J3ZYW1"/>
<comment type="caution">
    <text evidence="9">The sequence shown here is derived from an EMBL/GenBank/DDBJ whole genome shotgun (WGS) entry which is preliminary data.</text>
</comment>
<dbReference type="Pfam" id="PF02518">
    <property type="entry name" value="HATPase_c"/>
    <property type="match status" value="1"/>
</dbReference>
<dbReference type="SMART" id="SM00387">
    <property type="entry name" value="HATPase_c"/>
    <property type="match status" value="1"/>
</dbReference>
<dbReference type="EMBL" id="BOPH01000084">
    <property type="protein sequence ID" value="GIJ71040.1"/>
    <property type="molecule type" value="Genomic_DNA"/>
</dbReference>
<keyword evidence="5 9" id="KW-0418">Kinase</keyword>
<organism evidence="9 10">
    <name type="scientific">Virgisporangium ochraceum</name>
    <dbReference type="NCBI Taxonomy" id="65505"/>
    <lineage>
        <taxon>Bacteria</taxon>
        <taxon>Bacillati</taxon>
        <taxon>Actinomycetota</taxon>
        <taxon>Actinomycetes</taxon>
        <taxon>Micromonosporales</taxon>
        <taxon>Micromonosporaceae</taxon>
        <taxon>Virgisporangium</taxon>
    </lineage>
</organism>
<evidence type="ECO:0000256" key="4">
    <source>
        <dbReference type="ARBA" id="ARBA00022679"/>
    </source>
</evidence>
<feature type="region of interest" description="Disordered" evidence="6">
    <location>
        <begin position="611"/>
        <end position="707"/>
    </location>
</feature>
<evidence type="ECO:0000313" key="10">
    <source>
        <dbReference type="Proteomes" id="UP000635606"/>
    </source>
</evidence>
<dbReference type="SUPFAM" id="SSF55874">
    <property type="entry name" value="ATPase domain of HSP90 chaperone/DNA topoisomerase II/histidine kinase"/>
    <property type="match status" value="1"/>
</dbReference>
<evidence type="ECO:0000256" key="5">
    <source>
        <dbReference type="ARBA" id="ARBA00022777"/>
    </source>
</evidence>
<evidence type="ECO:0000313" key="9">
    <source>
        <dbReference type="EMBL" id="GIJ71040.1"/>
    </source>
</evidence>
<evidence type="ECO:0000256" key="7">
    <source>
        <dbReference type="SAM" id="Phobius"/>
    </source>
</evidence>
<proteinExistence type="predicted"/>
<dbReference type="Gene3D" id="3.30.565.10">
    <property type="entry name" value="Histidine kinase-like ATPase, C-terminal domain"/>
    <property type="match status" value="1"/>
</dbReference>
<evidence type="ECO:0000259" key="8">
    <source>
        <dbReference type="SMART" id="SM00387"/>
    </source>
</evidence>
<dbReference type="GO" id="GO:0004673">
    <property type="term" value="F:protein histidine kinase activity"/>
    <property type="evidence" value="ECO:0007669"/>
    <property type="project" value="UniProtKB-EC"/>
</dbReference>
<evidence type="ECO:0000256" key="3">
    <source>
        <dbReference type="ARBA" id="ARBA00022553"/>
    </source>
</evidence>
<keyword evidence="7" id="KW-0812">Transmembrane</keyword>
<evidence type="ECO:0000256" key="6">
    <source>
        <dbReference type="SAM" id="MobiDB-lite"/>
    </source>
</evidence>
<protein>
    <recommendedName>
        <fullName evidence="2">histidine kinase</fullName>
        <ecNumber evidence="2">2.7.13.3</ecNumber>
    </recommendedName>
</protein>
<sequence length="707" mass="76369">MFMFVTYWLIGMMASGIASVNLLNAEEARTGVLDPGATVVTELQRERQLSAATIAGRGDAPAGLREQRTRTDAAVADYGRRATNADGVSDRAATRVAESVTAFDSLGATRATVDTTLPERVAALADYDRLVDAVFRVYQPLMELDDPEATRLLRASVHVAAAREQLARQDAILTLGRFTAAEQSQFNRATGARRQLLAEASTELDGAARTGFSELASSTELVALETLENRATAPTPAEWSAVRGPADRRMRAFEADLNGWLAERVDTVSTLWYWRFGLAAVVGLVAIVLTIAITLRVGSSLIRRLRGLRSAALDHALVRLPGVVRRLRHGEPVDLAAEAPELEFGTDEIGEVGRAFSAAQRTAVESAVQEAQVRRGLNEVFLNIARRSQTLLHRQLTLLDRMERRTTDPQELEDLFRIDHMATRMRRHAEDLVILAGAAPGRGWREPVPLVDVVRGAVSEVEDYTRVEIRTIPEASLSGRAVTDLIHLLAELIENATSFSPPHTKVNVVGQLVPNGFAVEVEDRGLGMSEPELADANARLRQPPEFDPTNSARLGLFVVALLAARLGAQVTLRQSPFGGVTAVVLVPPDLVVTEPVAVSVGVEAVAALPAPPPEIVKPASGPEPLDQLRGPTPLDRPVGGPTEPLAELTEDGLPRRVRRSAPQPAADATDEPVARRSPEQTRAMMSAFQSASTRGRRDAAAEPEQET</sequence>
<dbReference type="EC" id="2.7.13.3" evidence="2"/>
<feature type="domain" description="Histidine kinase/HSP90-like ATPase" evidence="8">
    <location>
        <begin position="480"/>
        <end position="591"/>
    </location>
</feature>
<dbReference type="Proteomes" id="UP000635606">
    <property type="component" value="Unassembled WGS sequence"/>
</dbReference>
<reference evidence="9" key="1">
    <citation type="submission" date="2021-01" db="EMBL/GenBank/DDBJ databases">
        <title>Whole genome shotgun sequence of Virgisporangium ochraceum NBRC 16418.</title>
        <authorList>
            <person name="Komaki H."/>
            <person name="Tamura T."/>
        </authorList>
    </citation>
    <scope>NUCLEOTIDE SEQUENCE</scope>
    <source>
        <strain evidence="9">NBRC 16418</strain>
    </source>
</reference>